<protein>
    <submittedName>
        <fullName evidence="1">Uncharacterized protein</fullName>
    </submittedName>
</protein>
<organism evidence="1">
    <name type="scientific">Leptospira borgpetersenii serovar Ballum</name>
    <dbReference type="NCBI Taxonomy" id="280505"/>
    <lineage>
        <taxon>Bacteria</taxon>
        <taxon>Pseudomonadati</taxon>
        <taxon>Spirochaetota</taxon>
        <taxon>Spirochaetia</taxon>
        <taxon>Leptospirales</taxon>
        <taxon>Leptospiraceae</taxon>
        <taxon>Leptospira</taxon>
    </lineage>
</organism>
<name>A0A0E3B1N1_LEPBO</name>
<proteinExistence type="predicted"/>
<accession>A0A0E3B1N1</accession>
<evidence type="ECO:0000313" key="1">
    <source>
        <dbReference type="EMBL" id="ALO27156.1"/>
    </source>
</evidence>
<dbReference type="EMBL" id="CP012029">
    <property type="protein sequence ID" value="ALO27156.1"/>
    <property type="molecule type" value="Genomic_DNA"/>
</dbReference>
<reference evidence="1 2" key="1">
    <citation type="journal article" date="2015" name="PLoS Negl. Trop. Dis.">
        <title>Distribution of Plasmids in Distinct Leptospira Pathogenic Species.</title>
        <authorList>
            <person name="Wang Y."/>
            <person name="Zhuang X."/>
            <person name="Zhong Y."/>
            <person name="Zhang C."/>
            <person name="Zhang Y."/>
            <person name="Zeng L."/>
            <person name="Zhu Y."/>
            <person name="He P."/>
            <person name="Dong K."/>
            <person name="Pal U."/>
            <person name="Guo X."/>
            <person name="Qin J."/>
        </authorList>
    </citation>
    <scope>NUCLEOTIDE SEQUENCE [LARGE SCALE GENOMIC DNA]</scope>
    <source>
        <strain evidence="1 2">56604</strain>
    </source>
</reference>
<dbReference type="AlphaFoldDB" id="A0A0E3B1N1"/>
<dbReference type="GeneID" id="70968907"/>
<evidence type="ECO:0000313" key="2">
    <source>
        <dbReference type="Proteomes" id="UP000058857"/>
    </source>
</evidence>
<dbReference type="RefSeq" id="WP_016748900.1">
    <property type="nucleotide sequence ID" value="NZ_CP012029.1"/>
</dbReference>
<gene>
    <name evidence="1" type="ORF">LBBP_02943</name>
</gene>
<dbReference type="Proteomes" id="UP000058857">
    <property type="component" value="Chromosome 1"/>
</dbReference>
<sequence length="85" mass="9838">MIFLGHADPVAFVEKNICVILRTKLNASIRMMDNFLSFGICARAIFKAWMRPSVSREGYSLKLTIFLEYKFVIKERYANPSLTLM</sequence>